<dbReference type="GO" id="GO:0007189">
    <property type="term" value="P:adenylate cyclase-activating G protein-coupled receptor signaling pathway"/>
    <property type="evidence" value="ECO:0007669"/>
    <property type="project" value="TreeGrafter"/>
</dbReference>
<evidence type="ECO:0000259" key="12">
    <source>
        <dbReference type="PROSITE" id="PS50221"/>
    </source>
</evidence>
<evidence type="ECO:0000256" key="4">
    <source>
        <dbReference type="ARBA" id="ARBA00022692"/>
    </source>
</evidence>
<protein>
    <submittedName>
        <fullName evidence="14">Uncharacterized protein</fullName>
    </submittedName>
</protein>
<keyword evidence="3" id="KW-1003">Cell membrane</keyword>
<feature type="signal peptide" evidence="10">
    <location>
        <begin position="1"/>
        <end position="21"/>
    </location>
</feature>
<keyword evidence="8" id="KW-0325">Glycoprotein</keyword>
<evidence type="ECO:0000256" key="5">
    <source>
        <dbReference type="ARBA" id="ARBA00022989"/>
    </source>
</evidence>
<feature type="chain" id="PRO_5040767133" evidence="10">
    <location>
        <begin position="22"/>
        <end position="947"/>
    </location>
</feature>
<gene>
    <name evidence="14" type="ORF">OS493_008063</name>
</gene>
<evidence type="ECO:0000259" key="11">
    <source>
        <dbReference type="PROSITE" id="PS50022"/>
    </source>
</evidence>
<dbReference type="InterPro" id="IPR032471">
    <property type="entry name" value="AGRL2-4_GAIN_subdom_A"/>
</dbReference>
<dbReference type="InterPro" id="IPR057244">
    <property type="entry name" value="GAIN_B"/>
</dbReference>
<feature type="transmembrane region" description="Helical" evidence="9">
    <location>
        <begin position="608"/>
        <end position="631"/>
    </location>
</feature>
<dbReference type="InterPro" id="IPR017981">
    <property type="entry name" value="GPCR_2-like_7TM"/>
</dbReference>
<dbReference type="Pfam" id="PF00002">
    <property type="entry name" value="7tm_2"/>
    <property type="match status" value="1"/>
</dbReference>
<dbReference type="OrthoDB" id="1100386at2759"/>
<feature type="domain" description="GAIN-B" evidence="12">
    <location>
        <begin position="427"/>
        <end position="594"/>
    </location>
</feature>
<comment type="subcellular location">
    <subcellularLocation>
        <location evidence="1">Cell membrane</location>
        <topology evidence="1">Multi-pass membrane protein</topology>
    </subcellularLocation>
</comment>
<feature type="transmembrane region" description="Helical" evidence="9">
    <location>
        <begin position="750"/>
        <end position="775"/>
    </location>
</feature>
<evidence type="ECO:0000313" key="15">
    <source>
        <dbReference type="Proteomes" id="UP001163046"/>
    </source>
</evidence>
<evidence type="ECO:0000256" key="2">
    <source>
        <dbReference type="ARBA" id="ARBA00007343"/>
    </source>
</evidence>
<dbReference type="PANTHER" id="PTHR12011">
    <property type="entry name" value="ADHESION G-PROTEIN COUPLED RECEPTOR"/>
    <property type="match status" value="1"/>
</dbReference>
<feature type="transmembrane region" description="Helical" evidence="9">
    <location>
        <begin position="643"/>
        <end position="660"/>
    </location>
</feature>
<feature type="transmembrane region" description="Helical" evidence="9">
    <location>
        <begin position="666"/>
        <end position="690"/>
    </location>
</feature>
<dbReference type="SUPFAM" id="SSF49785">
    <property type="entry name" value="Galactose-binding domain-like"/>
    <property type="match status" value="1"/>
</dbReference>
<dbReference type="EMBL" id="MU827780">
    <property type="protein sequence ID" value="KAJ7337904.1"/>
    <property type="molecule type" value="Genomic_DNA"/>
</dbReference>
<dbReference type="InterPro" id="IPR000203">
    <property type="entry name" value="GPS"/>
</dbReference>
<keyword evidence="10" id="KW-0732">Signal</keyword>
<keyword evidence="15" id="KW-1185">Reference proteome</keyword>
<dbReference type="Gene3D" id="1.25.40.610">
    <property type="match status" value="1"/>
</dbReference>
<feature type="transmembrane region" description="Helical" evidence="9">
    <location>
        <begin position="796"/>
        <end position="815"/>
    </location>
</feature>
<evidence type="ECO:0000256" key="9">
    <source>
        <dbReference type="SAM" id="Phobius"/>
    </source>
</evidence>
<keyword evidence="5 9" id="KW-1133">Transmembrane helix</keyword>
<dbReference type="SMART" id="SM00303">
    <property type="entry name" value="GPS"/>
    <property type="match status" value="1"/>
</dbReference>
<comment type="caution">
    <text evidence="14">The sequence shown here is derived from an EMBL/GenBank/DDBJ whole genome shotgun (WGS) entry which is preliminary data.</text>
</comment>
<evidence type="ECO:0000256" key="1">
    <source>
        <dbReference type="ARBA" id="ARBA00004651"/>
    </source>
</evidence>
<comment type="similarity">
    <text evidence="2">Belongs to the G-protein coupled receptor 2 family. Adhesion G-protein coupled receptor (ADGR) subfamily.</text>
</comment>
<evidence type="ECO:0000256" key="3">
    <source>
        <dbReference type="ARBA" id="ARBA00022475"/>
    </source>
</evidence>
<dbReference type="PRINTS" id="PR00249">
    <property type="entry name" value="GPCRSECRETIN"/>
</dbReference>
<evidence type="ECO:0000313" key="14">
    <source>
        <dbReference type="EMBL" id="KAJ7337904.1"/>
    </source>
</evidence>
<dbReference type="Pfam" id="PF01825">
    <property type="entry name" value="GPS"/>
    <property type="match status" value="1"/>
</dbReference>
<evidence type="ECO:0000256" key="7">
    <source>
        <dbReference type="ARBA" id="ARBA00023157"/>
    </source>
</evidence>
<evidence type="ECO:0000256" key="8">
    <source>
        <dbReference type="ARBA" id="ARBA00023180"/>
    </source>
</evidence>
<organism evidence="14 15">
    <name type="scientific">Desmophyllum pertusum</name>
    <dbReference type="NCBI Taxonomy" id="174260"/>
    <lineage>
        <taxon>Eukaryota</taxon>
        <taxon>Metazoa</taxon>
        <taxon>Cnidaria</taxon>
        <taxon>Anthozoa</taxon>
        <taxon>Hexacorallia</taxon>
        <taxon>Scleractinia</taxon>
        <taxon>Caryophylliina</taxon>
        <taxon>Caryophylliidae</taxon>
        <taxon>Desmophyllum</taxon>
    </lineage>
</organism>
<feature type="domain" description="F5/8 type C" evidence="11">
    <location>
        <begin position="37"/>
        <end position="183"/>
    </location>
</feature>
<dbReference type="Gene3D" id="1.20.1070.10">
    <property type="entry name" value="Rhodopsin 7-helix transmembrane proteins"/>
    <property type="match status" value="1"/>
</dbReference>
<dbReference type="Pfam" id="PF16489">
    <property type="entry name" value="GAIN"/>
    <property type="match status" value="1"/>
</dbReference>
<dbReference type="GO" id="GO:0004930">
    <property type="term" value="F:G protein-coupled receptor activity"/>
    <property type="evidence" value="ECO:0007669"/>
    <property type="project" value="InterPro"/>
</dbReference>
<feature type="transmembrane region" description="Helical" evidence="9">
    <location>
        <begin position="711"/>
        <end position="730"/>
    </location>
</feature>
<dbReference type="AlphaFoldDB" id="A0A9W9YID9"/>
<keyword evidence="7" id="KW-1015">Disulfide bond</keyword>
<dbReference type="PANTHER" id="PTHR12011:SF471">
    <property type="entry name" value="G-PROTEIN COUPLED RECEPTORS FAMILY 2 PROFILE 2 DOMAIN-CONTAINING PROTEIN"/>
    <property type="match status" value="1"/>
</dbReference>
<dbReference type="InterPro" id="IPR000421">
    <property type="entry name" value="FA58C"/>
</dbReference>
<name>A0A9W9YID9_9CNID</name>
<dbReference type="InterPro" id="IPR000832">
    <property type="entry name" value="GPCR_2_secretin-like"/>
</dbReference>
<dbReference type="PROSITE" id="PS50022">
    <property type="entry name" value="FA58C_3"/>
    <property type="match status" value="1"/>
</dbReference>
<dbReference type="Gene3D" id="2.60.120.260">
    <property type="entry name" value="Galactose-binding domain-like"/>
    <property type="match status" value="1"/>
</dbReference>
<evidence type="ECO:0000259" key="13">
    <source>
        <dbReference type="PROSITE" id="PS50261"/>
    </source>
</evidence>
<feature type="domain" description="G-protein coupled receptors family 2 profile 2" evidence="13">
    <location>
        <begin position="606"/>
        <end position="845"/>
    </location>
</feature>
<dbReference type="PROSITE" id="PS50221">
    <property type="entry name" value="GAIN_B"/>
    <property type="match status" value="1"/>
</dbReference>
<dbReference type="FunFam" id="1.20.1070.10:FF:000058">
    <property type="entry name" value="Adhesion G protein-coupled receptor F5"/>
    <property type="match status" value="1"/>
</dbReference>
<keyword evidence="6 9" id="KW-0472">Membrane</keyword>
<accession>A0A9W9YID9</accession>
<proteinExistence type="inferred from homology"/>
<dbReference type="InterPro" id="IPR008979">
    <property type="entry name" value="Galactose-bd-like_sf"/>
</dbReference>
<dbReference type="PROSITE" id="PS50261">
    <property type="entry name" value="G_PROTEIN_RECEP_F2_4"/>
    <property type="match status" value="1"/>
</dbReference>
<sequence length="947" mass="107947">MCSIKWLMIFIFASNWKEEEAVCKHEWTSQPQDLFACESTTFRPNSSTIISDGVATVIKRNRRDDDNDNSQNRTIDQTILCSSSSRRQYPYLQIKFKYYYDVCKITTWTNISNFTDTNFKIELSYSGHKWYDYMEMRQVKDFQGVRNNTNVSSHHVHLTTKYIRFRPVNWDKGSCLQFAIHGDIASCESSQRRMDLWCRNISSHRYVRHRNCSGYLRARFDRNQTSSKKLWRCYYESALKSDLSGYNDTLNSSCYETRPLRLKRVSKSCTNASTIKCELPTDGANKTEGKMNISESKANFTQEPIANFTQSKEVKELTAQMSSSDILEVVHLLENVLPDKLLRNTTQYYRDQIAKTFLGISSTLFNETNNSTWSDLLSNSTTLSRLLKVVEDFGVAFTKYLECDNKTENGKTFSFSNIKFIAKSFVNTSTFPMKLFSSQGCDFDNDSSDACNTWSDLIDNAIIPEPLLDEHQQWQVSFVSYKNAHKLFPVESTKGNVHLRSVKVDSRIMSLSVKPDGLVFKENPMVIALKSFSHNSQNENDFHCGFWNFSIAGTPNGAWSTDGCSVLSINTSQVTCRCTHLTNFALLLQVTPDSKLQTQGTHKEVLKWMTYLGCSLSLVAEILCLLAFILLTDRKETTVKIHINLVACLAVGHLVFLTGVEKAVGWKVVCSIVAVSLHFFFLASFMWMLVEGIYLLSKVKTVFQPMNNLGIAYALAYGLPLLIVGGTFGIKFNEYGTLKHCWLSVSSGTIWSFIGPVCCIILVNIIVLVFVLYMLTNTRIFSRKSEWQKIRLTVRASLVMVPLLGLSWFFGLMAINQDTIVFQYIFVGLNSLQGVFLFLFQCVVHEQVKASLRNTLRRRRVTQQVTRVVSKARSNEHIPQDRHKQRLSLPGITVTDRHVKVVQSVRLTKVRGFQDSREYNGGDNNAYGPEKVSVTSIKFAWGKTASI</sequence>
<evidence type="ECO:0000256" key="10">
    <source>
        <dbReference type="SAM" id="SignalP"/>
    </source>
</evidence>
<dbReference type="InterPro" id="IPR046338">
    <property type="entry name" value="GAIN_dom_sf"/>
</dbReference>
<keyword evidence="4 9" id="KW-0812">Transmembrane</keyword>
<dbReference type="GO" id="GO:0007166">
    <property type="term" value="P:cell surface receptor signaling pathway"/>
    <property type="evidence" value="ECO:0007669"/>
    <property type="project" value="InterPro"/>
</dbReference>
<dbReference type="Proteomes" id="UP001163046">
    <property type="component" value="Unassembled WGS sequence"/>
</dbReference>
<dbReference type="Pfam" id="PF00754">
    <property type="entry name" value="F5_F8_type_C"/>
    <property type="match status" value="1"/>
</dbReference>
<feature type="transmembrane region" description="Helical" evidence="9">
    <location>
        <begin position="821"/>
        <end position="844"/>
    </location>
</feature>
<reference evidence="14" key="1">
    <citation type="submission" date="2023-01" db="EMBL/GenBank/DDBJ databases">
        <title>Genome assembly of the deep-sea coral Lophelia pertusa.</title>
        <authorList>
            <person name="Herrera S."/>
            <person name="Cordes E."/>
        </authorList>
    </citation>
    <scope>NUCLEOTIDE SEQUENCE</scope>
    <source>
        <strain evidence="14">USNM1676648</strain>
        <tissue evidence="14">Polyp</tissue>
    </source>
</reference>
<dbReference type="Gene3D" id="2.60.220.50">
    <property type="match status" value="1"/>
</dbReference>
<evidence type="ECO:0000256" key="6">
    <source>
        <dbReference type="ARBA" id="ARBA00023136"/>
    </source>
</evidence>
<dbReference type="GO" id="GO:0005886">
    <property type="term" value="C:plasma membrane"/>
    <property type="evidence" value="ECO:0007669"/>
    <property type="project" value="TreeGrafter"/>
</dbReference>